<dbReference type="InterPro" id="IPR051085">
    <property type="entry name" value="MB_O-acyltransferase"/>
</dbReference>
<evidence type="ECO:0000256" key="9">
    <source>
        <dbReference type="PIRNR" id="PIRNR016636"/>
    </source>
</evidence>
<evidence type="ECO:0000256" key="1">
    <source>
        <dbReference type="ARBA" id="ARBA00004651"/>
    </source>
</evidence>
<dbReference type="GO" id="GO:0016746">
    <property type="term" value="F:acyltransferase activity"/>
    <property type="evidence" value="ECO:0007669"/>
    <property type="project" value="UniProtKB-KW"/>
</dbReference>
<feature type="transmembrane region" description="Helical" evidence="10">
    <location>
        <begin position="313"/>
        <end position="335"/>
    </location>
</feature>
<comment type="subcellular location">
    <subcellularLocation>
        <location evidence="1">Cell membrane</location>
        <topology evidence="1">Multi-pass membrane protein</topology>
    </subcellularLocation>
</comment>
<comment type="similarity">
    <text evidence="2 9">Belongs to the membrane-bound acyltransferase family.</text>
</comment>
<keyword evidence="4 9" id="KW-0808">Transferase</keyword>
<feature type="transmembrane region" description="Helical" evidence="10">
    <location>
        <begin position="407"/>
        <end position="425"/>
    </location>
</feature>
<evidence type="ECO:0000256" key="2">
    <source>
        <dbReference type="ARBA" id="ARBA00010323"/>
    </source>
</evidence>
<evidence type="ECO:0000256" key="6">
    <source>
        <dbReference type="ARBA" id="ARBA00022989"/>
    </source>
</evidence>
<dbReference type="InterPro" id="IPR004299">
    <property type="entry name" value="MBOAT_fam"/>
</dbReference>
<keyword evidence="5 10" id="KW-0812">Transmembrane</keyword>
<name>A0AAW5JLH6_9FIRM</name>
<evidence type="ECO:0000256" key="8">
    <source>
        <dbReference type="ARBA" id="ARBA00023315"/>
    </source>
</evidence>
<organism evidence="11 12">
    <name type="scientific">Intestinimonas massiliensis</name>
    <name type="common">ex Afouda et al. 2020</name>
    <dbReference type="NCBI Taxonomy" id="1673721"/>
    <lineage>
        <taxon>Bacteria</taxon>
        <taxon>Bacillati</taxon>
        <taxon>Bacillota</taxon>
        <taxon>Clostridia</taxon>
        <taxon>Eubacteriales</taxon>
        <taxon>Intestinimonas</taxon>
    </lineage>
</organism>
<accession>A0AAW5JLH6</accession>
<feature type="transmembrane region" description="Helical" evidence="10">
    <location>
        <begin position="52"/>
        <end position="70"/>
    </location>
</feature>
<evidence type="ECO:0000256" key="7">
    <source>
        <dbReference type="ARBA" id="ARBA00023136"/>
    </source>
</evidence>
<keyword evidence="3 9" id="KW-1003">Cell membrane</keyword>
<feature type="transmembrane region" description="Helical" evidence="10">
    <location>
        <begin position="113"/>
        <end position="136"/>
    </location>
</feature>
<dbReference type="GO" id="GO:0005886">
    <property type="term" value="C:plasma membrane"/>
    <property type="evidence" value="ECO:0007669"/>
    <property type="project" value="UniProtKB-SubCell"/>
</dbReference>
<keyword evidence="7 9" id="KW-0472">Membrane</keyword>
<dbReference type="PANTHER" id="PTHR13285:SF23">
    <property type="entry name" value="TEICHOIC ACID D-ALANYLTRANSFERASE"/>
    <property type="match status" value="1"/>
</dbReference>
<dbReference type="PANTHER" id="PTHR13285">
    <property type="entry name" value="ACYLTRANSFERASE"/>
    <property type="match status" value="1"/>
</dbReference>
<reference evidence="11" key="1">
    <citation type="submission" date="2022-06" db="EMBL/GenBank/DDBJ databases">
        <title>Isolation of gut microbiota from human fecal samples.</title>
        <authorList>
            <person name="Pamer E.G."/>
            <person name="Barat B."/>
            <person name="Waligurski E."/>
            <person name="Medina S."/>
            <person name="Paddock L."/>
            <person name="Mostad J."/>
        </authorList>
    </citation>
    <scope>NUCLEOTIDE SEQUENCE</scope>
    <source>
        <strain evidence="11">DFI.9.91</strain>
    </source>
</reference>
<dbReference type="GO" id="GO:0042121">
    <property type="term" value="P:alginic acid biosynthetic process"/>
    <property type="evidence" value="ECO:0007669"/>
    <property type="project" value="InterPro"/>
</dbReference>
<dbReference type="PIRSF" id="PIRSF500217">
    <property type="entry name" value="AlgI"/>
    <property type="match status" value="1"/>
</dbReference>
<feature type="transmembrane region" description="Helical" evidence="10">
    <location>
        <begin position="6"/>
        <end position="23"/>
    </location>
</feature>
<evidence type="ECO:0000256" key="10">
    <source>
        <dbReference type="SAM" id="Phobius"/>
    </source>
</evidence>
<feature type="transmembrane region" description="Helical" evidence="10">
    <location>
        <begin position="82"/>
        <end position="101"/>
    </location>
</feature>
<gene>
    <name evidence="11" type="ORF">NE579_11220</name>
</gene>
<evidence type="ECO:0000313" key="11">
    <source>
        <dbReference type="EMBL" id="MCQ4771026.1"/>
    </source>
</evidence>
<dbReference type="RefSeq" id="WP_256304322.1">
    <property type="nucleotide sequence ID" value="NZ_JANFYS010000023.1"/>
</dbReference>
<sequence length="476" mass="54144">MLFSSSVFLFAYLPIVLAVYYIPLRGLRRAQNLFLLAASLLFYAWGEPWFVLVMAASIAANYGFGLWVHARLCRCRSVRLPVAAAAVCNLGLLFVFKYLTFTLTNLGRLGLSVPVPVIGLPIGISFFTFQAMSYVFDVARGETRVQRSLADLGLYISFFPQLIAGPIVKYSTIAEEILHRRENWADFSAGCCRFVVGLGKKVLLANQLASIADAAWGTVGVGLSMPFAWLGSLCYTLQIYFDFSGYSDMAIGLGRMFGFHFLENFNYPYLSTSITEFWRRWHISLSSWFRDYVYIPLGGSRVDQSWKLLRNLFVVWLLTGVWHGANWTFVCWGLYYFVLLCLEKFWHAGEWLPRPLKGAFTFLLVNFGWVLFRADDLSAAGRFWAAMFNFGAQPDPLDRAGYYLRQYAVVLLFAALFAFPVARWLSVRVGDYLRRYAAHVLPMWGAFYSLTLLTVLLAAAAYLVKGTYNPFIYFNF</sequence>
<keyword evidence="6 10" id="KW-1133">Transmembrane helix</keyword>
<evidence type="ECO:0000256" key="3">
    <source>
        <dbReference type="ARBA" id="ARBA00022475"/>
    </source>
</evidence>
<comment type="caution">
    <text evidence="11">The sequence shown here is derived from an EMBL/GenBank/DDBJ whole genome shotgun (WGS) entry which is preliminary data.</text>
</comment>
<evidence type="ECO:0000256" key="4">
    <source>
        <dbReference type="ARBA" id="ARBA00022679"/>
    </source>
</evidence>
<dbReference type="InterPro" id="IPR024194">
    <property type="entry name" value="Ac/AlaTfrase_AlgI/DltB"/>
</dbReference>
<dbReference type="Proteomes" id="UP001204562">
    <property type="component" value="Unassembled WGS sequence"/>
</dbReference>
<dbReference type="PIRSF" id="PIRSF016636">
    <property type="entry name" value="AlgI_DltB"/>
    <property type="match status" value="1"/>
</dbReference>
<dbReference type="AlphaFoldDB" id="A0AAW5JLH6"/>
<keyword evidence="8 9" id="KW-0012">Acyltransferase</keyword>
<protein>
    <submittedName>
        <fullName evidence="11">MBOAT family protein</fullName>
    </submittedName>
</protein>
<dbReference type="Pfam" id="PF03062">
    <property type="entry name" value="MBOAT"/>
    <property type="match status" value="1"/>
</dbReference>
<dbReference type="InterPro" id="IPR028362">
    <property type="entry name" value="AlgI"/>
</dbReference>
<evidence type="ECO:0000256" key="5">
    <source>
        <dbReference type="ARBA" id="ARBA00022692"/>
    </source>
</evidence>
<evidence type="ECO:0000313" key="12">
    <source>
        <dbReference type="Proteomes" id="UP001204562"/>
    </source>
</evidence>
<dbReference type="EMBL" id="JANFYS010000023">
    <property type="protein sequence ID" value="MCQ4771026.1"/>
    <property type="molecule type" value="Genomic_DNA"/>
</dbReference>
<proteinExistence type="inferred from homology"/>
<feature type="transmembrane region" description="Helical" evidence="10">
    <location>
        <begin position="445"/>
        <end position="464"/>
    </location>
</feature>
<feature type="transmembrane region" description="Helical" evidence="10">
    <location>
        <begin position="355"/>
        <end position="372"/>
    </location>
</feature>